<gene>
    <name evidence="2" type="ORF">SAMN05216268_11314</name>
</gene>
<dbReference type="Proteomes" id="UP000184388">
    <property type="component" value="Unassembled WGS sequence"/>
</dbReference>
<dbReference type="EMBL" id="FRBK01000013">
    <property type="protein sequence ID" value="SHM67134.1"/>
    <property type="molecule type" value="Genomic_DNA"/>
</dbReference>
<comment type="caution">
    <text evidence="2">The sequence shown here is derived from an EMBL/GenBank/DDBJ whole genome shotgun (WGS) entry which is preliminary data.</text>
</comment>
<evidence type="ECO:0000256" key="1">
    <source>
        <dbReference type="SAM" id="MobiDB-lite"/>
    </source>
</evidence>
<reference evidence="3" key="1">
    <citation type="submission" date="2016-11" db="EMBL/GenBank/DDBJ databases">
        <authorList>
            <person name="Jaros S."/>
            <person name="Januszkiewicz K."/>
            <person name="Wedrychowicz H."/>
        </authorList>
    </citation>
    <scope>NUCLEOTIDE SEQUENCE [LARGE SCALE GENOMIC DNA]</scope>
    <source>
        <strain evidence="3">CGMCC 4.3555</strain>
    </source>
</reference>
<accession>A0A9X8N1T8</accession>
<name>A0A9X8N1T8_9ACTN</name>
<sequence>MHRLHAAVLRGHDSIDVEFFDGAESEIFLQAVRANVVHGLPLSLQDRKSAAVRLLQTHAELSDRALARVAGLSPKTVGAIRRCSGEENPHPNKRIGRDGRAHPMDTARRRQVAAEVIAERPEASLREVAALAGIAVSTAHEARRRLQEESAGSVTEAATATTQPRSSGERPGGKRVAAAVNSSGPPRAAKETIKAMLADPSLRLTQSGRELLRLLLTRAVEIGELDGFMEAVPAHSARRMADVAAEFARTWDKFGRDLRMRAKELEQ</sequence>
<feature type="compositionally biased region" description="Polar residues" evidence="1">
    <location>
        <begin position="150"/>
        <end position="166"/>
    </location>
</feature>
<organism evidence="2 3">
    <name type="scientific">Streptomyces yunnanensis</name>
    <dbReference type="NCBI Taxonomy" id="156453"/>
    <lineage>
        <taxon>Bacteria</taxon>
        <taxon>Bacillati</taxon>
        <taxon>Actinomycetota</taxon>
        <taxon>Actinomycetes</taxon>
        <taxon>Kitasatosporales</taxon>
        <taxon>Streptomycetaceae</taxon>
        <taxon>Streptomyces</taxon>
    </lineage>
</organism>
<protein>
    <submittedName>
        <fullName evidence="2">Uncharacterized protein</fullName>
    </submittedName>
</protein>
<evidence type="ECO:0000313" key="2">
    <source>
        <dbReference type="EMBL" id="SHM67134.1"/>
    </source>
</evidence>
<evidence type="ECO:0000313" key="3">
    <source>
        <dbReference type="Proteomes" id="UP000184388"/>
    </source>
</evidence>
<dbReference type="AlphaFoldDB" id="A0A9X8N1T8"/>
<proteinExistence type="predicted"/>
<feature type="region of interest" description="Disordered" evidence="1">
    <location>
        <begin position="82"/>
        <end position="109"/>
    </location>
</feature>
<feature type="compositionally biased region" description="Basic and acidic residues" evidence="1">
    <location>
        <begin position="83"/>
        <end position="108"/>
    </location>
</feature>
<feature type="region of interest" description="Disordered" evidence="1">
    <location>
        <begin position="143"/>
        <end position="188"/>
    </location>
</feature>